<protein>
    <submittedName>
        <fullName evidence="1">Uncharacterized protein</fullName>
    </submittedName>
</protein>
<dbReference type="Proteomes" id="UP001589789">
    <property type="component" value="Unassembled WGS sequence"/>
</dbReference>
<dbReference type="EMBL" id="JBHLVZ010000069">
    <property type="protein sequence ID" value="MFC0387788.1"/>
    <property type="molecule type" value="Genomic_DNA"/>
</dbReference>
<keyword evidence="2" id="KW-1185">Reference proteome</keyword>
<organism evidence="1 2">
    <name type="scientific">Muricoccus vinaceus</name>
    <dbReference type="NCBI Taxonomy" id="424704"/>
    <lineage>
        <taxon>Bacteria</taxon>
        <taxon>Pseudomonadati</taxon>
        <taxon>Pseudomonadota</taxon>
        <taxon>Alphaproteobacteria</taxon>
        <taxon>Acetobacterales</taxon>
        <taxon>Roseomonadaceae</taxon>
        <taxon>Muricoccus</taxon>
    </lineage>
</organism>
<gene>
    <name evidence="1" type="ORF">ACFFIC_19910</name>
</gene>
<sequence length="100" mass="11338">MKAADLEAALAWDRLSPDQRTRWGRSVVAARIIDMSEAQGLTGPARDNFAMREWMSAYSLADERAKRDKEVQALSQSLWVHFIAVATRGFSVVEEFAREH</sequence>
<evidence type="ECO:0000313" key="1">
    <source>
        <dbReference type="EMBL" id="MFC0387788.1"/>
    </source>
</evidence>
<comment type="caution">
    <text evidence="1">The sequence shown here is derived from an EMBL/GenBank/DDBJ whole genome shotgun (WGS) entry which is preliminary data.</text>
</comment>
<dbReference type="RefSeq" id="WP_377053573.1">
    <property type="nucleotide sequence ID" value="NZ_JBHLVZ010000069.1"/>
</dbReference>
<proteinExistence type="predicted"/>
<reference evidence="1 2" key="1">
    <citation type="submission" date="2024-09" db="EMBL/GenBank/DDBJ databases">
        <authorList>
            <person name="Sun Q."/>
            <person name="Mori K."/>
        </authorList>
    </citation>
    <scope>NUCLEOTIDE SEQUENCE [LARGE SCALE GENOMIC DNA]</scope>
    <source>
        <strain evidence="1 2">CCM 7468</strain>
    </source>
</reference>
<evidence type="ECO:0000313" key="2">
    <source>
        <dbReference type="Proteomes" id="UP001589789"/>
    </source>
</evidence>
<name>A0ABV6IW12_9PROT</name>
<accession>A0ABV6IW12</accession>